<protein>
    <submittedName>
        <fullName evidence="1">Uncharacterized protein</fullName>
    </submittedName>
</protein>
<evidence type="ECO:0000313" key="1">
    <source>
        <dbReference type="EMBL" id="KAL0444170.1"/>
    </source>
</evidence>
<dbReference type="EMBL" id="JACGWN010000007">
    <property type="protein sequence ID" value="KAL0444170.1"/>
    <property type="molecule type" value="Genomic_DNA"/>
</dbReference>
<organism evidence="1">
    <name type="scientific">Sesamum latifolium</name>
    <dbReference type="NCBI Taxonomy" id="2727402"/>
    <lineage>
        <taxon>Eukaryota</taxon>
        <taxon>Viridiplantae</taxon>
        <taxon>Streptophyta</taxon>
        <taxon>Embryophyta</taxon>
        <taxon>Tracheophyta</taxon>
        <taxon>Spermatophyta</taxon>
        <taxon>Magnoliopsida</taxon>
        <taxon>eudicotyledons</taxon>
        <taxon>Gunneridae</taxon>
        <taxon>Pentapetalae</taxon>
        <taxon>asterids</taxon>
        <taxon>lamiids</taxon>
        <taxon>Lamiales</taxon>
        <taxon>Pedaliaceae</taxon>
        <taxon>Sesamum</taxon>
    </lineage>
</organism>
<comment type="caution">
    <text evidence="1">The sequence shown here is derived from an EMBL/GenBank/DDBJ whole genome shotgun (WGS) entry which is preliminary data.</text>
</comment>
<reference evidence="1" key="1">
    <citation type="submission" date="2020-06" db="EMBL/GenBank/DDBJ databases">
        <authorList>
            <person name="Li T."/>
            <person name="Hu X."/>
            <person name="Zhang T."/>
            <person name="Song X."/>
            <person name="Zhang H."/>
            <person name="Dai N."/>
            <person name="Sheng W."/>
            <person name="Hou X."/>
            <person name="Wei L."/>
        </authorList>
    </citation>
    <scope>NUCLEOTIDE SEQUENCE</scope>
    <source>
        <strain evidence="1">KEN1</strain>
        <tissue evidence="1">Leaf</tissue>
    </source>
</reference>
<dbReference type="AlphaFoldDB" id="A0AAW2WRX0"/>
<gene>
    <name evidence="1" type="ORF">Slati_2139700</name>
</gene>
<name>A0AAW2WRX0_9LAMI</name>
<proteinExistence type="predicted"/>
<accession>A0AAW2WRX0</accession>
<sequence length="72" mass="7538">MTPNVAGVSSSVEVFEEVLRLGGSVTRPTVPGGCGVGTDPPLAAVKDVPRSPPAELGCCQRSRRSFACWQYC</sequence>
<reference evidence="1" key="2">
    <citation type="journal article" date="2024" name="Plant">
        <title>Genomic evolution and insights into agronomic trait innovations of Sesamum species.</title>
        <authorList>
            <person name="Miao H."/>
            <person name="Wang L."/>
            <person name="Qu L."/>
            <person name="Liu H."/>
            <person name="Sun Y."/>
            <person name="Le M."/>
            <person name="Wang Q."/>
            <person name="Wei S."/>
            <person name="Zheng Y."/>
            <person name="Lin W."/>
            <person name="Duan Y."/>
            <person name="Cao H."/>
            <person name="Xiong S."/>
            <person name="Wang X."/>
            <person name="Wei L."/>
            <person name="Li C."/>
            <person name="Ma Q."/>
            <person name="Ju M."/>
            <person name="Zhao R."/>
            <person name="Li G."/>
            <person name="Mu C."/>
            <person name="Tian Q."/>
            <person name="Mei H."/>
            <person name="Zhang T."/>
            <person name="Gao T."/>
            <person name="Zhang H."/>
        </authorList>
    </citation>
    <scope>NUCLEOTIDE SEQUENCE</scope>
    <source>
        <strain evidence="1">KEN1</strain>
    </source>
</reference>